<reference evidence="2" key="1">
    <citation type="submission" date="2025-08" db="UniProtKB">
        <authorList>
            <consortium name="Ensembl"/>
        </authorList>
    </citation>
    <scope>IDENTIFICATION</scope>
</reference>
<protein>
    <submittedName>
        <fullName evidence="2">Uncharacterized protein</fullName>
    </submittedName>
</protein>
<feature type="compositionally biased region" description="Pro residues" evidence="1">
    <location>
        <begin position="156"/>
        <end position="168"/>
    </location>
</feature>
<dbReference type="CDD" id="cd00229">
    <property type="entry name" value="SGNH_hydrolase"/>
    <property type="match status" value="1"/>
</dbReference>
<dbReference type="STRING" id="8078.ENSFHEP00000016680"/>
<feature type="compositionally biased region" description="Basic and acidic residues" evidence="1">
    <location>
        <begin position="239"/>
        <end position="262"/>
    </location>
</feature>
<feature type="region of interest" description="Disordered" evidence="1">
    <location>
        <begin position="146"/>
        <end position="168"/>
    </location>
</feature>
<evidence type="ECO:0000313" key="3">
    <source>
        <dbReference type="Proteomes" id="UP000265000"/>
    </source>
</evidence>
<keyword evidence="3" id="KW-1185">Reference proteome</keyword>
<name>A0A3Q2TK14_FUNHE</name>
<proteinExistence type="predicted"/>
<dbReference type="GeneTree" id="ENSGT00940000177074"/>
<reference evidence="2" key="2">
    <citation type="submission" date="2025-09" db="UniProtKB">
        <authorList>
            <consortium name="Ensembl"/>
        </authorList>
    </citation>
    <scope>IDENTIFICATION</scope>
</reference>
<dbReference type="AlphaFoldDB" id="A0A3Q2TK14"/>
<dbReference type="SUPFAM" id="SSF52266">
    <property type="entry name" value="SGNH hydrolase"/>
    <property type="match status" value="1"/>
</dbReference>
<evidence type="ECO:0000313" key="2">
    <source>
        <dbReference type="Ensembl" id="ENSFHEP00000016680.1"/>
    </source>
</evidence>
<dbReference type="Ensembl" id="ENSFHET00000033684.1">
    <property type="protein sequence ID" value="ENSFHEP00000016680.1"/>
    <property type="gene ID" value="ENSFHEG00000018392.1"/>
</dbReference>
<sequence>MHGAPSKRKIQEGSFLPKAKKRIYQETIQQKSHLPNNNLTASRTPEEAAVDFDDLLATICSRWPNVVVVDFPPRLVVEESLQLLLRQAYHRVAARRSVRYLSIAEYFPLSRLELWSKDGVHLSDTPGMEVLAQLLWVATYTQLDASEPKSPAPVTASPPPVRSSPPPRLVVVGEVASPRPSNPFEWTLVEGGQKGDLLDPSIPPNPVWFSPALLEEMDRIVPSSGCDFLEPTCAPKGKKNADCEDQARPSQDKERSPHDRGRCSSYVL</sequence>
<feature type="region of interest" description="Disordered" evidence="1">
    <location>
        <begin position="232"/>
        <end position="268"/>
    </location>
</feature>
<accession>A0A3Q2TK14</accession>
<organism evidence="2 3">
    <name type="scientific">Fundulus heteroclitus</name>
    <name type="common">Killifish</name>
    <name type="synonym">Mummichog</name>
    <dbReference type="NCBI Taxonomy" id="8078"/>
    <lineage>
        <taxon>Eukaryota</taxon>
        <taxon>Metazoa</taxon>
        <taxon>Chordata</taxon>
        <taxon>Craniata</taxon>
        <taxon>Vertebrata</taxon>
        <taxon>Euteleostomi</taxon>
        <taxon>Actinopterygii</taxon>
        <taxon>Neopterygii</taxon>
        <taxon>Teleostei</taxon>
        <taxon>Neoteleostei</taxon>
        <taxon>Acanthomorphata</taxon>
        <taxon>Ovalentaria</taxon>
        <taxon>Atherinomorphae</taxon>
        <taxon>Cyprinodontiformes</taxon>
        <taxon>Fundulidae</taxon>
        <taxon>Fundulus</taxon>
    </lineage>
</organism>
<dbReference type="Proteomes" id="UP000265000">
    <property type="component" value="Unplaced"/>
</dbReference>
<evidence type="ECO:0000256" key="1">
    <source>
        <dbReference type="SAM" id="MobiDB-lite"/>
    </source>
</evidence>